<dbReference type="RefSeq" id="WP_054291556.1">
    <property type="nucleotide sequence ID" value="NZ_CP012752.1"/>
</dbReference>
<organism evidence="1 2">
    <name type="scientific">Kibdelosporangium phytohabitans</name>
    <dbReference type="NCBI Taxonomy" id="860235"/>
    <lineage>
        <taxon>Bacteria</taxon>
        <taxon>Bacillati</taxon>
        <taxon>Actinomycetota</taxon>
        <taxon>Actinomycetes</taxon>
        <taxon>Pseudonocardiales</taxon>
        <taxon>Pseudonocardiaceae</taxon>
        <taxon>Kibdelosporangium</taxon>
    </lineage>
</organism>
<proteinExistence type="predicted"/>
<reference evidence="1 2" key="1">
    <citation type="submission" date="2015-07" db="EMBL/GenBank/DDBJ databases">
        <title>Genome sequencing of Kibdelosporangium phytohabitans.</title>
        <authorList>
            <person name="Qin S."/>
            <person name="Xing K."/>
        </authorList>
    </citation>
    <scope>NUCLEOTIDE SEQUENCE [LARGE SCALE GENOMIC DNA]</scope>
    <source>
        <strain evidence="1 2">KLBMP1111</strain>
    </source>
</reference>
<dbReference type="AlphaFoldDB" id="A0A0N9I0W5"/>
<name>A0A0N9I0W5_9PSEU</name>
<dbReference type="EMBL" id="CP012752">
    <property type="protein sequence ID" value="ALG09652.1"/>
    <property type="molecule type" value="Genomic_DNA"/>
</dbReference>
<protein>
    <submittedName>
        <fullName evidence="1">Uncharacterized protein</fullName>
    </submittedName>
</protein>
<evidence type="ECO:0000313" key="2">
    <source>
        <dbReference type="Proteomes" id="UP000063699"/>
    </source>
</evidence>
<keyword evidence="2" id="KW-1185">Reference proteome</keyword>
<dbReference type="STRING" id="860235.AOZ06_24555"/>
<dbReference type="Proteomes" id="UP000063699">
    <property type="component" value="Chromosome"/>
</dbReference>
<accession>A0A0N9I0W5</accession>
<gene>
    <name evidence="1" type="ORF">AOZ06_24555</name>
</gene>
<sequence length="250" mass="27239">MLGRNFLRRVDPQEAGAPEPAPADDLIVGGEITLSLPSSDEALLFQVRLVVEAKWLGEPPPGFAGIANNAIADRAERVSRRYRLTAAEQLKGALSAALFLWQDAPGTDVYVRGHCAAVVADAELVAAIAAREAAASRRFAFSWQDERRSQQAEQMRSRLLDPLRATANWYLDNPDKPDRLVEIAQAFQQAREILAPDDLADSAGRLVDELIASNPVAGHRLTAILRKVFADCGRQDLSTRLANCEDAESA</sequence>
<dbReference type="KEGG" id="kphy:AOZ06_24555"/>
<evidence type="ECO:0000313" key="1">
    <source>
        <dbReference type="EMBL" id="ALG09652.1"/>
    </source>
</evidence>